<gene>
    <name evidence="2" type="ORF">QBC35DRAFT_394308</name>
</gene>
<dbReference type="PANTHER" id="PTHR38166:SF1">
    <property type="entry name" value="C2H2-TYPE DOMAIN-CONTAINING PROTEIN"/>
    <property type="match status" value="1"/>
</dbReference>
<feature type="region of interest" description="Disordered" evidence="1">
    <location>
        <begin position="112"/>
        <end position="170"/>
    </location>
</feature>
<evidence type="ECO:0008006" key="4">
    <source>
        <dbReference type="Google" id="ProtNLM"/>
    </source>
</evidence>
<keyword evidence="3" id="KW-1185">Reference proteome</keyword>
<dbReference type="EMBL" id="MU864565">
    <property type="protein sequence ID" value="KAK4183235.1"/>
    <property type="molecule type" value="Genomic_DNA"/>
</dbReference>
<sequence length="310" mass="34186">MWVSASDQLRLADTGNGDCTDHLGNGQVVDRGRTTPTRTPNFENCDLEVLDYGLKLSRSLTASSVLSSTSSCPSLISAYCPSLSSYSDCESPFSNDATSSAIPESNGAIVGSVQRPWSSVPPFESNSREGSQTPSAEQGTNPNDDGGDDDEPDDNGHASPKISIKEDKEGAKDDSFRIACPFRKRDPLKINIRSHPTCSLNFWTDISCLVQHLEEDHAPLPEPERGYLCPRCGEIFSTPDQRDDHWRQPVTCTLLSESQRSPRHLDPEDGVTAKVYDALCTRNTTDRIDNWYSLWIALFPKDNRDSIPSE</sequence>
<feature type="non-terminal residue" evidence="2">
    <location>
        <position position="310"/>
    </location>
</feature>
<evidence type="ECO:0000256" key="1">
    <source>
        <dbReference type="SAM" id="MobiDB-lite"/>
    </source>
</evidence>
<proteinExistence type="predicted"/>
<comment type="caution">
    <text evidence="2">The sequence shown here is derived from an EMBL/GenBank/DDBJ whole genome shotgun (WGS) entry which is preliminary data.</text>
</comment>
<feature type="compositionally biased region" description="Polar residues" evidence="1">
    <location>
        <begin position="124"/>
        <end position="140"/>
    </location>
</feature>
<evidence type="ECO:0000313" key="2">
    <source>
        <dbReference type="EMBL" id="KAK4183235.1"/>
    </source>
</evidence>
<dbReference type="Proteomes" id="UP001302126">
    <property type="component" value="Unassembled WGS sequence"/>
</dbReference>
<dbReference type="PANTHER" id="PTHR38166">
    <property type="entry name" value="C2H2-TYPE DOMAIN-CONTAINING PROTEIN-RELATED"/>
    <property type="match status" value="1"/>
</dbReference>
<accession>A0AAN7AES0</accession>
<name>A0AAN7AES0_9PEZI</name>
<dbReference type="AlphaFoldDB" id="A0AAN7AES0"/>
<protein>
    <recommendedName>
        <fullName evidence="4">C2H2-type domain-containing protein</fullName>
    </recommendedName>
</protein>
<reference evidence="2" key="2">
    <citation type="submission" date="2023-05" db="EMBL/GenBank/DDBJ databases">
        <authorList>
            <consortium name="Lawrence Berkeley National Laboratory"/>
            <person name="Steindorff A."/>
            <person name="Hensen N."/>
            <person name="Bonometti L."/>
            <person name="Westerberg I."/>
            <person name="Brannstrom I.O."/>
            <person name="Guillou S."/>
            <person name="Cros-Aarteil S."/>
            <person name="Calhoun S."/>
            <person name="Haridas S."/>
            <person name="Kuo A."/>
            <person name="Mondo S."/>
            <person name="Pangilinan J."/>
            <person name="Riley R."/>
            <person name="Labutti K."/>
            <person name="Andreopoulos B."/>
            <person name="Lipzen A."/>
            <person name="Chen C."/>
            <person name="Yanf M."/>
            <person name="Daum C."/>
            <person name="Ng V."/>
            <person name="Clum A."/>
            <person name="Ohm R."/>
            <person name="Martin F."/>
            <person name="Silar P."/>
            <person name="Natvig D."/>
            <person name="Lalanne C."/>
            <person name="Gautier V."/>
            <person name="Ament-Velasquez S.L."/>
            <person name="Kruys A."/>
            <person name="Hutchinson M.I."/>
            <person name="Powell A.J."/>
            <person name="Barry K."/>
            <person name="Miller A.N."/>
            <person name="Grigoriev I.V."/>
            <person name="Debuchy R."/>
            <person name="Gladieux P."/>
            <person name="Thoren M.H."/>
            <person name="Johannesson H."/>
        </authorList>
    </citation>
    <scope>NUCLEOTIDE SEQUENCE</scope>
    <source>
        <strain evidence="2">PSN309</strain>
    </source>
</reference>
<organism evidence="2 3">
    <name type="scientific">Podospora australis</name>
    <dbReference type="NCBI Taxonomy" id="1536484"/>
    <lineage>
        <taxon>Eukaryota</taxon>
        <taxon>Fungi</taxon>
        <taxon>Dikarya</taxon>
        <taxon>Ascomycota</taxon>
        <taxon>Pezizomycotina</taxon>
        <taxon>Sordariomycetes</taxon>
        <taxon>Sordariomycetidae</taxon>
        <taxon>Sordariales</taxon>
        <taxon>Podosporaceae</taxon>
        <taxon>Podospora</taxon>
    </lineage>
</organism>
<evidence type="ECO:0000313" key="3">
    <source>
        <dbReference type="Proteomes" id="UP001302126"/>
    </source>
</evidence>
<reference evidence="2" key="1">
    <citation type="journal article" date="2023" name="Mol. Phylogenet. Evol.">
        <title>Genome-scale phylogeny and comparative genomics of the fungal order Sordariales.</title>
        <authorList>
            <person name="Hensen N."/>
            <person name="Bonometti L."/>
            <person name="Westerberg I."/>
            <person name="Brannstrom I.O."/>
            <person name="Guillou S."/>
            <person name="Cros-Aarteil S."/>
            <person name="Calhoun S."/>
            <person name="Haridas S."/>
            <person name="Kuo A."/>
            <person name="Mondo S."/>
            <person name="Pangilinan J."/>
            <person name="Riley R."/>
            <person name="LaButti K."/>
            <person name="Andreopoulos B."/>
            <person name="Lipzen A."/>
            <person name="Chen C."/>
            <person name="Yan M."/>
            <person name="Daum C."/>
            <person name="Ng V."/>
            <person name="Clum A."/>
            <person name="Steindorff A."/>
            <person name="Ohm R.A."/>
            <person name="Martin F."/>
            <person name="Silar P."/>
            <person name="Natvig D.O."/>
            <person name="Lalanne C."/>
            <person name="Gautier V."/>
            <person name="Ament-Velasquez S.L."/>
            <person name="Kruys A."/>
            <person name="Hutchinson M.I."/>
            <person name="Powell A.J."/>
            <person name="Barry K."/>
            <person name="Miller A.N."/>
            <person name="Grigoriev I.V."/>
            <person name="Debuchy R."/>
            <person name="Gladieux P."/>
            <person name="Hiltunen Thoren M."/>
            <person name="Johannesson H."/>
        </authorList>
    </citation>
    <scope>NUCLEOTIDE SEQUENCE</scope>
    <source>
        <strain evidence="2">PSN309</strain>
    </source>
</reference>